<gene>
    <name evidence="1" type="ORF">DPEC_G00282210</name>
</gene>
<organism evidence="1 2">
    <name type="scientific">Dallia pectoralis</name>
    <name type="common">Alaska blackfish</name>
    <dbReference type="NCBI Taxonomy" id="75939"/>
    <lineage>
        <taxon>Eukaryota</taxon>
        <taxon>Metazoa</taxon>
        <taxon>Chordata</taxon>
        <taxon>Craniata</taxon>
        <taxon>Vertebrata</taxon>
        <taxon>Euteleostomi</taxon>
        <taxon>Actinopterygii</taxon>
        <taxon>Neopterygii</taxon>
        <taxon>Teleostei</taxon>
        <taxon>Protacanthopterygii</taxon>
        <taxon>Esociformes</taxon>
        <taxon>Umbridae</taxon>
        <taxon>Dallia</taxon>
    </lineage>
</organism>
<evidence type="ECO:0000313" key="2">
    <source>
        <dbReference type="Proteomes" id="UP001157502"/>
    </source>
</evidence>
<proteinExistence type="predicted"/>
<reference evidence="1" key="1">
    <citation type="submission" date="2021-05" db="EMBL/GenBank/DDBJ databases">
        <authorList>
            <person name="Pan Q."/>
            <person name="Jouanno E."/>
            <person name="Zahm M."/>
            <person name="Klopp C."/>
            <person name="Cabau C."/>
            <person name="Louis A."/>
            <person name="Berthelot C."/>
            <person name="Parey E."/>
            <person name="Roest Crollius H."/>
            <person name="Montfort J."/>
            <person name="Robinson-Rechavi M."/>
            <person name="Bouchez O."/>
            <person name="Lampietro C."/>
            <person name="Lopez Roques C."/>
            <person name="Donnadieu C."/>
            <person name="Postlethwait J."/>
            <person name="Bobe J."/>
            <person name="Dillon D."/>
            <person name="Chandos A."/>
            <person name="von Hippel F."/>
            <person name="Guiguen Y."/>
        </authorList>
    </citation>
    <scope>NUCLEOTIDE SEQUENCE</scope>
    <source>
        <strain evidence="1">YG-Jan2019</strain>
    </source>
</reference>
<sequence length="120" mass="13950">MVRVKDFRYEVIPGFIADQAIIDTICAVEWDVSREKVLEVYERIKECISQEWVRILDGSLCEGGMERLPELQIGRGESRRASPLLRRAKDIYKALLARKVSAPASEDVWRRVFPRLETEK</sequence>
<keyword evidence="2" id="KW-1185">Reference proteome</keyword>
<dbReference type="Proteomes" id="UP001157502">
    <property type="component" value="Chromosome 25"/>
</dbReference>
<evidence type="ECO:0000313" key="1">
    <source>
        <dbReference type="EMBL" id="KAJ7992776.1"/>
    </source>
</evidence>
<dbReference type="EMBL" id="CM055752">
    <property type="protein sequence ID" value="KAJ7992776.1"/>
    <property type="molecule type" value="Genomic_DNA"/>
</dbReference>
<accession>A0ACC2FN89</accession>
<name>A0ACC2FN89_DALPE</name>
<protein>
    <submittedName>
        <fullName evidence="1">Uncharacterized protein</fullName>
    </submittedName>
</protein>
<comment type="caution">
    <text evidence="1">The sequence shown here is derived from an EMBL/GenBank/DDBJ whole genome shotgun (WGS) entry which is preliminary data.</text>
</comment>